<evidence type="ECO:0000256" key="5">
    <source>
        <dbReference type="ARBA" id="ARBA00022692"/>
    </source>
</evidence>
<evidence type="ECO:0000256" key="6">
    <source>
        <dbReference type="ARBA" id="ARBA00022989"/>
    </source>
</evidence>
<organism evidence="9 10">
    <name type="scientific">Oleiphilus messinensis</name>
    <dbReference type="NCBI Taxonomy" id="141451"/>
    <lineage>
        <taxon>Bacteria</taxon>
        <taxon>Pseudomonadati</taxon>
        <taxon>Pseudomonadota</taxon>
        <taxon>Gammaproteobacteria</taxon>
        <taxon>Oceanospirillales</taxon>
        <taxon>Oleiphilaceae</taxon>
        <taxon>Oleiphilus</taxon>
    </lineage>
</organism>
<keyword evidence="3" id="KW-0813">Transport</keyword>
<evidence type="ECO:0000256" key="8">
    <source>
        <dbReference type="SAM" id="Phobius"/>
    </source>
</evidence>
<dbReference type="AlphaFoldDB" id="A0A1Y0I2Y8"/>
<dbReference type="PANTHER" id="PTHR30472">
    <property type="entry name" value="FERRIC ENTEROBACTIN TRANSPORT SYSTEM PERMEASE PROTEIN"/>
    <property type="match status" value="1"/>
</dbReference>
<dbReference type="SUPFAM" id="SSF81345">
    <property type="entry name" value="ABC transporter involved in vitamin B12 uptake, BtuC"/>
    <property type="match status" value="1"/>
</dbReference>
<dbReference type="InterPro" id="IPR037294">
    <property type="entry name" value="ABC_BtuC-like"/>
</dbReference>
<dbReference type="GO" id="GO:0022857">
    <property type="term" value="F:transmembrane transporter activity"/>
    <property type="evidence" value="ECO:0007669"/>
    <property type="project" value="InterPro"/>
</dbReference>
<gene>
    <name evidence="9" type="ORF">OLMES_0527</name>
</gene>
<keyword evidence="7 8" id="KW-0472">Membrane</keyword>
<feature type="transmembrane region" description="Helical" evidence="8">
    <location>
        <begin position="58"/>
        <end position="78"/>
    </location>
</feature>
<keyword evidence="6 8" id="KW-1133">Transmembrane helix</keyword>
<dbReference type="CDD" id="cd06550">
    <property type="entry name" value="TM_ABC_iron-siderophores_like"/>
    <property type="match status" value="1"/>
</dbReference>
<dbReference type="KEGG" id="ome:OLMES_0527"/>
<evidence type="ECO:0000313" key="10">
    <source>
        <dbReference type="Proteomes" id="UP000196027"/>
    </source>
</evidence>
<keyword evidence="10" id="KW-1185">Reference proteome</keyword>
<dbReference type="EMBL" id="CP021425">
    <property type="protein sequence ID" value="ARU54630.1"/>
    <property type="molecule type" value="Genomic_DNA"/>
</dbReference>
<sequence>MIRATIGGGLVILALVFISLVVGNTEIDHNPLNWFGGVNDQGDQDLEILTLSRIPRTIALILAGISLSVAGLIMQMLVRNKFVEPATTGTVEWASLGLLLCLIFAPGLSVIIKMVVACLFALFGTGLFMLLLQRIDIRSDAIVPLVGLIYAAVIGAAIAFVADQAELMQSIWVWIQGDFSMVLQGRYELLWFAGCLGVVAYITADQFTLAGLGKNMSENLGLNYTLVFIWGILLVSVISGITVATVGVIPFLGLVVPNLVSLIVGDNLRYALPWVAVTGAALILLCDIVARLITFPYEIPIGTIMGVIGSLLFLYLLLRSEPHGQS</sequence>
<evidence type="ECO:0000256" key="3">
    <source>
        <dbReference type="ARBA" id="ARBA00022448"/>
    </source>
</evidence>
<feature type="transmembrane region" description="Helical" evidence="8">
    <location>
        <begin position="271"/>
        <end position="293"/>
    </location>
</feature>
<name>A0A1Y0I2Y8_9GAMM</name>
<dbReference type="InterPro" id="IPR000522">
    <property type="entry name" value="ABC_transptr_permease_BtuC"/>
</dbReference>
<keyword evidence="4" id="KW-1003">Cell membrane</keyword>
<dbReference type="RefSeq" id="WP_087459808.1">
    <property type="nucleotide sequence ID" value="NZ_CP021425.1"/>
</dbReference>
<protein>
    <submittedName>
        <fullName evidence="9">Iron compound ABC transporter, permease protein</fullName>
    </submittedName>
</protein>
<feature type="transmembrane region" description="Helical" evidence="8">
    <location>
        <begin position="221"/>
        <end position="241"/>
    </location>
</feature>
<dbReference type="Gene3D" id="1.10.3470.10">
    <property type="entry name" value="ABC transporter involved in vitamin B12 uptake, BtuC"/>
    <property type="match status" value="1"/>
</dbReference>
<evidence type="ECO:0000256" key="4">
    <source>
        <dbReference type="ARBA" id="ARBA00022475"/>
    </source>
</evidence>
<evidence type="ECO:0000313" key="9">
    <source>
        <dbReference type="EMBL" id="ARU54630.1"/>
    </source>
</evidence>
<accession>A0A1Y0I2Y8</accession>
<dbReference type="Pfam" id="PF01032">
    <property type="entry name" value="FecCD"/>
    <property type="match status" value="1"/>
</dbReference>
<feature type="transmembrane region" description="Helical" evidence="8">
    <location>
        <begin position="90"/>
        <end position="108"/>
    </location>
</feature>
<dbReference type="GO" id="GO:0033214">
    <property type="term" value="P:siderophore-iron import into cell"/>
    <property type="evidence" value="ECO:0007669"/>
    <property type="project" value="TreeGrafter"/>
</dbReference>
<dbReference type="OrthoDB" id="9811975at2"/>
<evidence type="ECO:0000256" key="1">
    <source>
        <dbReference type="ARBA" id="ARBA00004651"/>
    </source>
</evidence>
<dbReference type="PANTHER" id="PTHR30472:SF27">
    <property type="entry name" value="PETROBACTIN IMPORT SYSTEM PERMEASE PROTEIN YCLN"/>
    <property type="match status" value="1"/>
</dbReference>
<feature type="transmembrane region" description="Helical" evidence="8">
    <location>
        <begin position="189"/>
        <end position="209"/>
    </location>
</feature>
<dbReference type="GO" id="GO:0005886">
    <property type="term" value="C:plasma membrane"/>
    <property type="evidence" value="ECO:0007669"/>
    <property type="project" value="UniProtKB-SubCell"/>
</dbReference>
<feature type="transmembrane region" description="Helical" evidence="8">
    <location>
        <begin position="299"/>
        <end position="318"/>
    </location>
</feature>
<evidence type="ECO:0000256" key="7">
    <source>
        <dbReference type="ARBA" id="ARBA00023136"/>
    </source>
</evidence>
<evidence type="ECO:0000256" key="2">
    <source>
        <dbReference type="ARBA" id="ARBA00007935"/>
    </source>
</evidence>
<reference evidence="9 10" key="1">
    <citation type="submission" date="2017-05" db="EMBL/GenBank/DDBJ databases">
        <title>Genomic insights into alkan degradation activity of Oleiphilus messinensis.</title>
        <authorList>
            <person name="Kozyavkin S.A."/>
            <person name="Slesarev A.I."/>
            <person name="Golyshin P.N."/>
            <person name="Korzhenkov A."/>
            <person name="Golyshina O.N."/>
            <person name="Toshchakov S.V."/>
        </authorList>
    </citation>
    <scope>NUCLEOTIDE SEQUENCE [LARGE SCALE GENOMIC DNA]</scope>
    <source>
        <strain evidence="9 10">ME102</strain>
    </source>
</reference>
<proteinExistence type="inferred from homology"/>
<comment type="subcellular location">
    <subcellularLocation>
        <location evidence="1">Cell membrane</location>
        <topology evidence="1">Multi-pass membrane protein</topology>
    </subcellularLocation>
</comment>
<comment type="similarity">
    <text evidence="2">Belongs to the binding-protein-dependent transport system permease family. FecCD subfamily.</text>
</comment>
<dbReference type="Proteomes" id="UP000196027">
    <property type="component" value="Chromosome"/>
</dbReference>
<feature type="transmembrane region" description="Helical" evidence="8">
    <location>
        <begin position="141"/>
        <end position="162"/>
    </location>
</feature>
<feature type="transmembrane region" description="Helical" evidence="8">
    <location>
        <begin position="114"/>
        <end position="132"/>
    </location>
</feature>
<keyword evidence="5 8" id="KW-0812">Transmembrane</keyword>